<dbReference type="Proteomes" id="UP000093412">
    <property type="component" value="Unassembled WGS sequence"/>
</dbReference>
<reference evidence="1 2" key="1">
    <citation type="submission" date="2016-06" db="EMBL/GenBank/DDBJ databases">
        <title>Genome sequence of Oerskovia enterophila DSM 43852.</title>
        <authorList>
            <person name="Poehlein A."/>
            <person name="Jag V."/>
            <person name="Bengelsdorf F.R."/>
            <person name="Daniel R."/>
            <person name="Duerre P."/>
        </authorList>
    </citation>
    <scope>NUCLEOTIDE SEQUENCE [LARGE SCALE GENOMIC DNA]</scope>
    <source>
        <strain evidence="1 2">DSM 43852</strain>
    </source>
</reference>
<keyword evidence="2" id="KW-1185">Reference proteome</keyword>
<gene>
    <name evidence="1" type="ORF">OERS_22580</name>
</gene>
<sequence>MDDDVLTRVICERLAAARVGVWRPAGPAYTAAETGIFYGALGATPDRALAVAVYLPVDDIETGIALRYLQVRSRGPRGTPDGADVLAGAVFRALHGTYPRGGIARITRTSAARLGADGNSRQERTDNYLVILDDNPEATQ</sequence>
<accession>A0ABX2Y3B7</accession>
<organism evidence="1 2">
    <name type="scientific">Oerskovia enterophila</name>
    <dbReference type="NCBI Taxonomy" id="43678"/>
    <lineage>
        <taxon>Bacteria</taxon>
        <taxon>Bacillati</taxon>
        <taxon>Actinomycetota</taxon>
        <taxon>Actinomycetes</taxon>
        <taxon>Micrococcales</taxon>
        <taxon>Cellulomonadaceae</taxon>
        <taxon>Oerskovia</taxon>
    </lineage>
</organism>
<dbReference type="RefSeq" id="WP_068625806.1">
    <property type="nucleotide sequence ID" value="NZ_MAQA01000024.1"/>
</dbReference>
<evidence type="ECO:0000313" key="1">
    <source>
        <dbReference type="EMBL" id="OCI31048.1"/>
    </source>
</evidence>
<name>A0ABX2Y3B7_9CELL</name>
<evidence type="ECO:0000313" key="2">
    <source>
        <dbReference type="Proteomes" id="UP000093412"/>
    </source>
</evidence>
<comment type="caution">
    <text evidence="1">The sequence shown here is derived from an EMBL/GenBank/DDBJ whole genome shotgun (WGS) entry which is preliminary data.</text>
</comment>
<dbReference type="Pfam" id="PF12691">
    <property type="entry name" value="Phage_tail_terminator_6"/>
    <property type="match status" value="1"/>
</dbReference>
<proteinExistence type="predicted"/>
<dbReference type="InterPro" id="IPR024411">
    <property type="entry name" value="Tail_terminator_phage"/>
</dbReference>
<protein>
    <recommendedName>
        <fullName evidence="3">DUF3168 domain-containing protein</fullName>
    </recommendedName>
</protein>
<dbReference type="EMBL" id="MAQA01000024">
    <property type="protein sequence ID" value="OCI31048.1"/>
    <property type="molecule type" value="Genomic_DNA"/>
</dbReference>
<evidence type="ECO:0008006" key="3">
    <source>
        <dbReference type="Google" id="ProtNLM"/>
    </source>
</evidence>